<dbReference type="PANTHER" id="PTHR45867">
    <property type="entry name" value="PURPLE ACID PHOSPHATASE"/>
    <property type="match status" value="1"/>
</dbReference>
<feature type="domain" description="Purple acid phosphatase C-terminal" evidence="3">
    <location>
        <begin position="282"/>
        <end position="334"/>
    </location>
</feature>
<dbReference type="Pfam" id="PF00149">
    <property type="entry name" value="Metallophos"/>
    <property type="match status" value="1"/>
</dbReference>
<reference evidence="4 5" key="1">
    <citation type="submission" date="2015-09" db="EMBL/GenBank/DDBJ databases">
        <title>Draft genome of the parasitic nematode Teladorsagia circumcincta isolate WARC Sus (inbred).</title>
        <authorList>
            <person name="Mitreva M."/>
        </authorList>
    </citation>
    <scope>NUCLEOTIDE SEQUENCE [LARGE SCALE GENOMIC DNA]</scope>
    <source>
        <strain evidence="4 5">S</strain>
    </source>
</reference>
<dbReference type="InterPro" id="IPR004843">
    <property type="entry name" value="Calcineurin-like_PHP"/>
</dbReference>
<organism evidence="4 5">
    <name type="scientific">Teladorsagia circumcincta</name>
    <name type="common">Brown stomach worm</name>
    <name type="synonym">Ostertagia circumcincta</name>
    <dbReference type="NCBI Taxonomy" id="45464"/>
    <lineage>
        <taxon>Eukaryota</taxon>
        <taxon>Metazoa</taxon>
        <taxon>Ecdysozoa</taxon>
        <taxon>Nematoda</taxon>
        <taxon>Chromadorea</taxon>
        <taxon>Rhabditida</taxon>
        <taxon>Rhabditina</taxon>
        <taxon>Rhabditomorpha</taxon>
        <taxon>Strongyloidea</taxon>
        <taxon>Trichostrongylidae</taxon>
        <taxon>Teladorsagia</taxon>
    </lineage>
</organism>
<evidence type="ECO:0000313" key="5">
    <source>
        <dbReference type="Proteomes" id="UP000230423"/>
    </source>
</evidence>
<keyword evidence="1" id="KW-0325">Glycoprotein</keyword>
<name>A0A2G9UJW0_TELCI</name>
<dbReference type="Proteomes" id="UP000230423">
    <property type="component" value="Unassembled WGS sequence"/>
</dbReference>
<proteinExistence type="predicted"/>
<accession>A0A2G9UJW0</accession>
<dbReference type="SUPFAM" id="SSF56300">
    <property type="entry name" value="Metallo-dependent phosphatases"/>
    <property type="match status" value="1"/>
</dbReference>
<evidence type="ECO:0000313" key="4">
    <source>
        <dbReference type="EMBL" id="PIO70436.1"/>
    </source>
</evidence>
<gene>
    <name evidence="4" type="ORF">TELCIR_07707</name>
</gene>
<dbReference type="Pfam" id="PF14008">
    <property type="entry name" value="Metallophos_C"/>
    <property type="match status" value="1"/>
</dbReference>
<evidence type="ECO:0000259" key="2">
    <source>
        <dbReference type="Pfam" id="PF00149"/>
    </source>
</evidence>
<sequence>MKPCKACDAVFLFMEEDICIDCSRAYFVRTAFKTGRYAFYRGPSQACRASAHRAEHMHNLTGTLDDLHNAEVLTYSSFSELGLRSRTCIPEIMIAVGTVCIFGDLGYYHGNSTDSIIRNGLSGMFDFVVHVGDISYDLHADDGKTGDKFMNQLEPLLSRIPYMVIAGNHENDGKNFTNFQERFWMPHNGYHDNQFYSFDLGPVHWVGLSTEYYGYYDTVGKGPLLTQYSWLQKDLAIRVGHNDLPGLESPFIKYGVDLGFWGHQHFYERFFPVANKKYWDSGCHTPNTPFDKTPVPFSAKRLNQYGYTILNISNGTHIHIEQISIDKDDAVVDHFWLTKDAGFVATEEMRLRNPGTNFPSVQQPLPFQDNAIPAPGVHNLPR</sequence>
<dbReference type="PANTHER" id="PTHR45867:SF10">
    <property type="entry name" value="PURPLE ACID PHOSPHATASE"/>
    <property type="match status" value="1"/>
</dbReference>
<dbReference type="InterPro" id="IPR025733">
    <property type="entry name" value="PAPs_C"/>
</dbReference>
<feature type="domain" description="Calcineurin-like phosphoesterase" evidence="2">
    <location>
        <begin position="99"/>
        <end position="266"/>
    </location>
</feature>
<evidence type="ECO:0000256" key="1">
    <source>
        <dbReference type="ARBA" id="ARBA00023180"/>
    </source>
</evidence>
<evidence type="ECO:0000259" key="3">
    <source>
        <dbReference type="Pfam" id="PF14008"/>
    </source>
</evidence>
<dbReference type="Gene3D" id="3.60.21.10">
    <property type="match status" value="2"/>
</dbReference>
<protein>
    <submittedName>
        <fullName evidence="4">Ser/Thr phosphatase family protein</fullName>
    </submittedName>
</protein>
<dbReference type="EMBL" id="KZ346267">
    <property type="protein sequence ID" value="PIO70436.1"/>
    <property type="molecule type" value="Genomic_DNA"/>
</dbReference>
<dbReference type="InterPro" id="IPR029052">
    <property type="entry name" value="Metallo-depent_PP-like"/>
</dbReference>
<dbReference type="OrthoDB" id="45007at2759"/>
<dbReference type="CDD" id="cd00839">
    <property type="entry name" value="MPP_PAPs"/>
    <property type="match status" value="1"/>
</dbReference>
<dbReference type="AlphaFoldDB" id="A0A2G9UJW0"/>
<keyword evidence="5" id="KW-1185">Reference proteome</keyword>
<dbReference type="GO" id="GO:0016787">
    <property type="term" value="F:hydrolase activity"/>
    <property type="evidence" value="ECO:0007669"/>
    <property type="project" value="InterPro"/>
</dbReference>
<dbReference type="InterPro" id="IPR041792">
    <property type="entry name" value="MPP_PAP"/>
</dbReference>